<sequence length="155" mass="17185">MARAVFQVQSLSHIIEAEIEMRITLTQMRSFSVTKATSALISFLQYNKPKERMEPIHHADAYEKSPVVMPEVHNTSDMSSAIIGKHLCTVDLLRIVSHAPVGVDSEPSDMATIDTIMKNCVDICMKAGQQYSPQTFDQQSYAIAQQSVILEGSTP</sequence>
<protein>
    <submittedName>
        <fullName evidence="1">Uncharacterized protein</fullName>
    </submittedName>
</protein>
<name>A0A8B6BZ81_MYTGA</name>
<accession>A0A8B6BZ81</accession>
<keyword evidence="2" id="KW-1185">Reference proteome</keyword>
<gene>
    <name evidence="1" type="ORF">MGAL_10B013342</name>
</gene>
<organism evidence="1 2">
    <name type="scientific">Mytilus galloprovincialis</name>
    <name type="common">Mediterranean mussel</name>
    <dbReference type="NCBI Taxonomy" id="29158"/>
    <lineage>
        <taxon>Eukaryota</taxon>
        <taxon>Metazoa</taxon>
        <taxon>Spiralia</taxon>
        <taxon>Lophotrochozoa</taxon>
        <taxon>Mollusca</taxon>
        <taxon>Bivalvia</taxon>
        <taxon>Autobranchia</taxon>
        <taxon>Pteriomorphia</taxon>
        <taxon>Mytilida</taxon>
        <taxon>Mytiloidea</taxon>
        <taxon>Mytilidae</taxon>
        <taxon>Mytilinae</taxon>
        <taxon>Mytilus</taxon>
    </lineage>
</organism>
<evidence type="ECO:0000313" key="1">
    <source>
        <dbReference type="EMBL" id="VDH97758.1"/>
    </source>
</evidence>
<dbReference type="EMBL" id="UYJE01000934">
    <property type="protein sequence ID" value="VDH97758.1"/>
    <property type="molecule type" value="Genomic_DNA"/>
</dbReference>
<comment type="caution">
    <text evidence="1">The sequence shown here is derived from an EMBL/GenBank/DDBJ whole genome shotgun (WGS) entry which is preliminary data.</text>
</comment>
<dbReference type="AlphaFoldDB" id="A0A8B6BZ81"/>
<dbReference type="Proteomes" id="UP000596742">
    <property type="component" value="Unassembled WGS sequence"/>
</dbReference>
<dbReference type="OrthoDB" id="6208028at2759"/>
<proteinExistence type="predicted"/>
<evidence type="ECO:0000313" key="2">
    <source>
        <dbReference type="Proteomes" id="UP000596742"/>
    </source>
</evidence>
<reference evidence="1" key="1">
    <citation type="submission" date="2018-11" db="EMBL/GenBank/DDBJ databases">
        <authorList>
            <person name="Alioto T."/>
            <person name="Alioto T."/>
        </authorList>
    </citation>
    <scope>NUCLEOTIDE SEQUENCE</scope>
</reference>